<reference evidence="6" key="1">
    <citation type="submission" date="2017-06" db="EMBL/GenBank/DDBJ databases">
        <authorList>
            <person name="Varghese N."/>
            <person name="Submissions S."/>
        </authorList>
    </citation>
    <scope>NUCLEOTIDE SEQUENCE [LARGE SCALE GENOMIC DNA]</scope>
    <source>
        <strain evidence="6">DSM 28041</strain>
    </source>
</reference>
<sequence>MQKQSLPYFRIKDIDTTGRTVQFYGSAFGVVDSDEDIMVKGAFTKTIQENGPASGRPRIQHLSQHNRQIIIGKFTELVEDEFGLLCTSVLADNADGNDALALYELNVYEHSVGFNTIKQEYDNTTGIRRLTEVKLWEVSAVTWGANEMTPLVGIKSLKLPEQIDYLNGRMDKLVKALRTGNMQDSTYENIEVELASLQTAYKELFSLPPTQEPAPVVTPSPVVDEPAGAELVETLKKSLTFLNN</sequence>
<dbReference type="GO" id="GO:0008233">
    <property type="term" value="F:peptidase activity"/>
    <property type="evidence" value="ECO:0007669"/>
    <property type="project" value="UniProtKB-KW"/>
</dbReference>
<keyword evidence="2" id="KW-0645">Protease</keyword>
<evidence type="ECO:0000313" key="6">
    <source>
        <dbReference type="Proteomes" id="UP000198310"/>
    </source>
</evidence>
<keyword evidence="3" id="KW-0378">Hydrolase</keyword>
<dbReference type="GO" id="GO:0006508">
    <property type="term" value="P:proteolysis"/>
    <property type="evidence" value="ECO:0007669"/>
    <property type="project" value="UniProtKB-KW"/>
</dbReference>
<dbReference type="Proteomes" id="UP000198310">
    <property type="component" value="Unassembled WGS sequence"/>
</dbReference>
<evidence type="ECO:0000256" key="3">
    <source>
        <dbReference type="ARBA" id="ARBA00022801"/>
    </source>
</evidence>
<protein>
    <recommendedName>
        <fullName evidence="4">Prohead serine protease domain-containing protein</fullName>
    </recommendedName>
</protein>
<dbReference type="NCBIfam" id="TIGR01543">
    <property type="entry name" value="proheadase_HK97"/>
    <property type="match status" value="1"/>
</dbReference>
<keyword evidence="6" id="KW-1185">Reference proteome</keyword>
<accession>A0A239ABM3</accession>
<evidence type="ECO:0000256" key="2">
    <source>
        <dbReference type="ARBA" id="ARBA00022670"/>
    </source>
</evidence>
<proteinExistence type="predicted"/>
<dbReference type="InterPro" id="IPR054613">
    <property type="entry name" value="Peptidase_S78_dom"/>
</dbReference>
<dbReference type="Pfam" id="PF04586">
    <property type="entry name" value="Peptidase_S78"/>
    <property type="match status" value="1"/>
</dbReference>
<name>A0A239ABM3_9BACT</name>
<evidence type="ECO:0000313" key="5">
    <source>
        <dbReference type="EMBL" id="SNR92273.1"/>
    </source>
</evidence>
<evidence type="ECO:0000256" key="1">
    <source>
        <dbReference type="ARBA" id="ARBA00022612"/>
    </source>
</evidence>
<evidence type="ECO:0000259" key="4">
    <source>
        <dbReference type="Pfam" id="PF04586"/>
    </source>
</evidence>
<feature type="domain" description="Prohead serine protease" evidence="4">
    <location>
        <begin position="13"/>
        <end position="149"/>
    </location>
</feature>
<keyword evidence="1" id="KW-1188">Viral release from host cell</keyword>
<dbReference type="AlphaFoldDB" id="A0A239ABM3"/>
<organism evidence="5 6">
    <name type="scientific">Hymenobacter mucosus</name>
    <dbReference type="NCBI Taxonomy" id="1411120"/>
    <lineage>
        <taxon>Bacteria</taxon>
        <taxon>Pseudomonadati</taxon>
        <taxon>Bacteroidota</taxon>
        <taxon>Cytophagia</taxon>
        <taxon>Cytophagales</taxon>
        <taxon>Hymenobacteraceae</taxon>
        <taxon>Hymenobacter</taxon>
    </lineage>
</organism>
<dbReference type="RefSeq" id="WP_089333916.1">
    <property type="nucleotide sequence ID" value="NZ_FZNS01000011.1"/>
</dbReference>
<dbReference type="InterPro" id="IPR006433">
    <property type="entry name" value="Prohead_protease"/>
</dbReference>
<dbReference type="EMBL" id="FZNS01000011">
    <property type="protein sequence ID" value="SNR92273.1"/>
    <property type="molecule type" value="Genomic_DNA"/>
</dbReference>
<gene>
    <name evidence="5" type="ORF">SAMN06269173_11188</name>
</gene>